<gene>
    <name evidence="2" type="ORF">WNY63_03115</name>
</gene>
<accession>A0ABU9TY72</accession>
<dbReference type="EMBL" id="JBBMQU010000004">
    <property type="protein sequence ID" value="MEM5549727.1"/>
    <property type="molecule type" value="Genomic_DNA"/>
</dbReference>
<evidence type="ECO:0000313" key="2">
    <source>
        <dbReference type="EMBL" id="MEM5549727.1"/>
    </source>
</evidence>
<dbReference type="Pfam" id="PF13751">
    <property type="entry name" value="DDE_Tnp_1_6"/>
    <property type="match status" value="1"/>
</dbReference>
<feature type="domain" description="Transposase DDE" evidence="1">
    <location>
        <begin position="1"/>
        <end position="82"/>
    </location>
</feature>
<dbReference type="RefSeq" id="WP_342883263.1">
    <property type="nucleotide sequence ID" value="NZ_JBBMQU010000004.1"/>
</dbReference>
<dbReference type="Proteomes" id="UP001388366">
    <property type="component" value="Unassembled WGS sequence"/>
</dbReference>
<protein>
    <submittedName>
        <fullName evidence="2">Transposase</fullName>
    </submittedName>
</protein>
<keyword evidence="3" id="KW-1185">Reference proteome</keyword>
<sequence>PSKSKCTDSENSRVVSIHEHESMMQDLSVYVTTAEGRAKARERVKVEHALASVCNRKGPRARYRGIRLNEYDLNRTAMITNLHISLKLAA</sequence>
<comment type="caution">
    <text evidence="2">The sequence shown here is derived from an EMBL/GenBank/DDBJ whole genome shotgun (WGS) entry which is preliminary data.</text>
</comment>
<feature type="non-terminal residue" evidence="2">
    <location>
        <position position="1"/>
    </location>
</feature>
<evidence type="ECO:0000313" key="3">
    <source>
        <dbReference type="Proteomes" id="UP001388366"/>
    </source>
</evidence>
<dbReference type="InterPro" id="IPR025668">
    <property type="entry name" value="Tnp_DDE_dom"/>
</dbReference>
<evidence type="ECO:0000259" key="1">
    <source>
        <dbReference type="Pfam" id="PF13751"/>
    </source>
</evidence>
<proteinExistence type="predicted"/>
<reference evidence="2 3" key="1">
    <citation type="submission" date="2024-03" db="EMBL/GenBank/DDBJ databases">
        <title>Community enrichment and isolation of bacterial strains for fucoidan degradation.</title>
        <authorList>
            <person name="Sichert A."/>
        </authorList>
    </citation>
    <scope>NUCLEOTIDE SEQUENCE [LARGE SCALE GENOMIC DNA]</scope>
    <source>
        <strain evidence="2 3">AS81</strain>
    </source>
</reference>
<organism evidence="2 3">
    <name type="scientific">Pseudoalteromonas neustonica</name>
    <dbReference type="NCBI Taxonomy" id="1840331"/>
    <lineage>
        <taxon>Bacteria</taxon>
        <taxon>Pseudomonadati</taxon>
        <taxon>Pseudomonadota</taxon>
        <taxon>Gammaproteobacteria</taxon>
        <taxon>Alteromonadales</taxon>
        <taxon>Pseudoalteromonadaceae</taxon>
        <taxon>Pseudoalteromonas</taxon>
    </lineage>
</organism>
<name>A0ABU9TY72_9GAMM</name>